<evidence type="ECO:0000256" key="9">
    <source>
        <dbReference type="ARBA" id="ARBA00022989"/>
    </source>
</evidence>
<evidence type="ECO:0000256" key="16">
    <source>
        <dbReference type="ARBA" id="ARBA00060723"/>
    </source>
</evidence>
<dbReference type="NCBIfam" id="TIGR00229">
    <property type="entry name" value="sensory_box"/>
    <property type="match status" value="1"/>
</dbReference>
<dbReference type="Gene3D" id="1.10.287.70">
    <property type="match status" value="1"/>
</dbReference>
<keyword evidence="7" id="KW-0851">Voltage-gated channel</keyword>
<evidence type="ECO:0000256" key="10">
    <source>
        <dbReference type="ARBA" id="ARBA00023065"/>
    </source>
</evidence>
<comment type="subcellular location">
    <subcellularLocation>
        <location evidence="1">Cell membrane</location>
        <topology evidence="1">Multi-pass membrane protein</topology>
    </subcellularLocation>
</comment>
<keyword evidence="29" id="KW-1185">Reference proteome</keyword>
<feature type="domain" description="PAS" evidence="26">
    <location>
        <begin position="41"/>
        <end position="89"/>
    </location>
</feature>
<feature type="transmembrane region" description="Helical" evidence="24">
    <location>
        <begin position="260"/>
        <end position="279"/>
    </location>
</feature>
<keyword evidence="11 24" id="KW-0472">Membrane</keyword>
<keyword evidence="3" id="KW-1003">Cell membrane</keyword>
<dbReference type="PRINTS" id="PR01470">
    <property type="entry name" value="ERGCHANNEL"/>
</dbReference>
<dbReference type="SMART" id="SM00100">
    <property type="entry name" value="cNMP"/>
    <property type="match status" value="1"/>
</dbReference>
<dbReference type="OrthoDB" id="432483at2759"/>
<dbReference type="PRINTS" id="PR01463">
    <property type="entry name" value="EAGCHANLFMLY"/>
</dbReference>
<evidence type="ECO:0000313" key="29">
    <source>
        <dbReference type="Proteomes" id="UP000005408"/>
    </source>
</evidence>
<feature type="transmembrane region" description="Helical" evidence="24">
    <location>
        <begin position="343"/>
        <end position="364"/>
    </location>
</feature>
<evidence type="ECO:0000256" key="14">
    <source>
        <dbReference type="ARBA" id="ARBA00034430"/>
    </source>
</evidence>
<dbReference type="FunFam" id="1.10.287.70:FF:000275">
    <property type="entry name" value="Potassium voltage-gated channel subfamily H member 8"/>
    <property type="match status" value="1"/>
</dbReference>
<feature type="transmembrane region" description="Helical" evidence="24">
    <location>
        <begin position="401"/>
        <end position="424"/>
    </location>
</feature>
<comment type="similarity">
    <text evidence="16">Belongs to the potassium channel family. H (Eag) (TC 1.A.1.20) subfamily. Kv12.2/KCNH3 sub-subfamily.</text>
</comment>
<feature type="transmembrane region" description="Helical" evidence="24">
    <location>
        <begin position="460"/>
        <end position="479"/>
    </location>
</feature>
<dbReference type="PROSITE" id="PS50112">
    <property type="entry name" value="PAS"/>
    <property type="match status" value="1"/>
</dbReference>
<keyword evidence="9 24" id="KW-1133">Transmembrane helix</keyword>
<dbReference type="CDD" id="cd00130">
    <property type="entry name" value="PAS"/>
    <property type="match status" value="1"/>
</dbReference>
<feature type="region of interest" description="Disordered" evidence="23">
    <location>
        <begin position="791"/>
        <end position="811"/>
    </location>
</feature>
<keyword evidence="22" id="KW-0175">Coiled coil</keyword>
<keyword evidence="5 24" id="KW-0812">Transmembrane</keyword>
<dbReference type="Gene3D" id="2.60.120.10">
    <property type="entry name" value="Jelly Rolls"/>
    <property type="match status" value="1"/>
</dbReference>
<evidence type="ECO:0000256" key="23">
    <source>
        <dbReference type="SAM" id="MobiDB-lite"/>
    </source>
</evidence>
<evidence type="ECO:0000256" key="18">
    <source>
        <dbReference type="ARBA" id="ARBA00072860"/>
    </source>
</evidence>
<dbReference type="Proteomes" id="UP000005408">
    <property type="component" value="Unassembled WGS sequence"/>
</dbReference>
<accession>A0A8W8L9H2</accession>
<feature type="transmembrane region" description="Helical" evidence="24">
    <location>
        <begin position="299"/>
        <end position="317"/>
    </location>
</feature>
<dbReference type="Gene3D" id="3.30.450.20">
    <property type="entry name" value="PAS domain"/>
    <property type="match status" value="1"/>
</dbReference>
<dbReference type="GO" id="GO:0042391">
    <property type="term" value="P:regulation of membrane potential"/>
    <property type="evidence" value="ECO:0007669"/>
    <property type="project" value="TreeGrafter"/>
</dbReference>
<evidence type="ECO:0000256" key="12">
    <source>
        <dbReference type="ARBA" id="ARBA00023180"/>
    </source>
</evidence>
<keyword evidence="10" id="KW-0406">Ion transport</keyword>
<evidence type="ECO:0000256" key="4">
    <source>
        <dbReference type="ARBA" id="ARBA00022538"/>
    </source>
</evidence>
<proteinExistence type="inferred from homology"/>
<dbReference type="GO" id="GO:0005886">
    <property type="term" value="C:plasma membrane"/>
    <property type="evidence" value="ECO:0007669"/>
    <property type="project" value="UniProtKB-SubCell"/>
</dbReference>
<comment type="catalytic activity">
    <reaction evidence="14">
        <text>K(+)(in) = K(+)(out)</text>
        <dbReference type="Rhea" id="RHEA:29463"/>
        <dbReference type="ChEBI" id="CHEBI:29103"/>
    </reaction>
</comment>
<evidence type="ECO:0000256" key="19">
    <source>
        <dbReference type="ARBA" id="ARBA00075971"/>
    </source>
</evidence>
<dbReference type="InterPro" id="IPR000700">
    <property type="entry name" value="PAS-assoc_C"/>
</dbReference>
<evidence type="ECO:0000256" key="3">
    <source>
        <dbReference type="ARBA" id="ARBA00022475"/>
    </source>
</evidence>
<evidence type="ECO:0000259" key="27">
    <source>
        <dbReference type="PROSITE" id="PS50113"/>
    </source>
</evidence>
<evidence type="ECO:0000256" key="20">
    <source>
        <dbReference type="ARBA" id="ARBA00076368"/>
    </source>
</evidence>
<evidence type="ECO:0000256" key="17">
    <source>
        <dbReference type="ARBA" id="ARBA00065546"/>
    </source>
</evidence>
<evidence type="ECO:0000256" key="2">
    <source>
        <dbReference type="ARBA" id="ARBA00022448"/>
    </source>
</evidence>
<evidence type="ECO:0000256" key="7">
    <source>
        <dbReference type="ARBA" id="ARBA00022882"/>
    </source>
</evidence>
<protein>
    <recommendedName>
        <fullName evidence="18">Voltage-gated inwardly rectifying potassium channel KCNH3</fullName>
    </recommendedName>
    <alternativeName>
        <fullName evidence="20">Ether-a-go-go-like potassium channel 2</fullName>
    </alternativeName>
    <alternativeName>
        <fullName evidence="19">Potassium voltage-gated channel subfamily H member 3</fullName>
    </alternativeName>
    <alternativeName>
        <fullName evidence="21">Voltage-gated potassium channel subunit Kv12.2</fullName>
    </alternativeName>
</protein>
<dbReference type="GO" id="GO:0034702">
    <property type="term" value="C:monoatomic ion channel complex"/>
    <property type="evidence" value="ECO:0007669"/>
    <property type="project" value="UniProtKB-KW"/>
</dbReference>
<evidence type="ECO:0000256" key="24">
    <source>
        <dbReference type="SAM" id="Phobius"/>
    </source>
</evidence>
<evidence type="ECO:0000256" key="22">
    <source>
        <dbReference type="SAM" id="Coils"/>
    </source>
</evidence>
<dbReference type="AlphaFoldDB" id="A0A8W8L9H2"/>
<evidence type="ECO:0000256" key="5">
    <source>
        <dbReference type="ARBA" id="ARBA00022692"/>
    </source>
</evidence>
<feature type="region of interest" description="Disordered" evidence="23">
    <location>
        <begin position="723"/>
        <end position="751"/>
    </location>
</feature>
<comment type="subunit">
    <text evidence="17">The potassium channel is probably composed of a homo- or heterotetrameric complex of pore-forming alpha subunits that can associate with modulating beta subunits. Interacts with KCNE1 and KCNE3; these interactions regulate KCNH3 trafficking to the plasma membrane and its subsequent voltage-gated potassium channel activity.</text>
</comment>
<keyword evidence="13" id="KW-0407">Ion channel</keyword>
<name>A0A8W8L9H2_MAGGI</name>
<keyword evidence="4" id="KW-0633">Potassium transport</keyword>
<feature type="domain" description="PAC" evidence="27">
    <location>
        <begin position="92"/>
        <end position="144"/>
    </location>
</feature>
<comment type="function">
    <text evidence="15">Pore-forming (alpha) subunit of a voltage-gated inwardly rectifying potassium channel. Charactherized by a fast rate of activation during depolarization followed by a rapid inactivation at much more depolarized value causing inward rectification due to a C-type inactivation mechanism. Exhibits a rapid recovery from inactivation.</text>
</comment>
<feature type="compositionally biased region" description="Basic and acidic residues" evidence="23">
    <location>
        <begin position="726"/>
        <end position="736"/>
    </location>
</feature>
<evidence type="ECO:0000256" key="15">
    <source>
        <dbReference type="ARBA" id="ARBA00053640"/>
    </source>
</evidence>
<dbReference type="Pfam" id="PF00520">
    <property type="entry name" value="Ion_trans"/>
    <property type="match status" value="1"/>
</dbReference>
<dbReference type="SUPFAM" id="SSF55785">
    <property type="entry name" value="PYP-like sensor domain (PAS domain)"/>
    <property type="match status" value="1"/>
</dbReference>
<dbReference type="GO" id="GO:0005242">
    <property type="term" value="F:inward rectifier potassium channel activity"/>
    <property type="evidence" value="ECO:0007669"/>
    <property type="project" value="UniProtKB-ARBA"/>
</dbReference>
<keyword evidence="6" id="KW-0631">Potassium channel</keyword>
<evidence type="ECO:0000313" key="28">
    <source>
        <dbReference type="EnsemblMetazoa" id="G27165.1:cds"/>
    </source>
</evidence>
<keyword evidence="8" id="KW-0630">Potassium</keyword>
<dbReference type="InterPro" id="IPR005821">
    <property type="entry name" value="Ion_trans_dom"/>
</dbReference>
<evidence type="ECO:0000256" key="1">
    <source>
        <dbReference type="ARBA" id="ARBA00004651"/>
    </source>
</evidence>
<dbReference type="Pfam" id="PF00027">
    <property type="entry name" value="cNMP_binding"/>
    <property type="match status" value="1"/>
</dbReference>
<dbReference type="SMART" id="SM00086">
    <property type="entry name" value="PAC"/>
    <property type="match status" value="1"/>
</dbReference>
<dbReference type="Gene3D" id="1.10.1200.260">
    <property type="match status" value="1"/>
</dbReference>
<feature type="domain" description="Cyclic nucleotide-binding" evidence="25">
    <location>
        <begin position="593"/>
        <end position="693"/>
    </location>
</feature>
<dbReference type="InterPro" id="IPR001610">
    <property type="entry name" value="PAC"/>
</dbReference>
<dbReference type="SUPFAM" id="SSF81324">
    <property type="entry name" value="Voltage-gated potassium channels"/>
    <property type="match status" value="1"/>
</dbReference>
<evidence type="ECO:0000256" key="8">
    <source>
        <dbReference type="ARBA" id="ARBA00022958"/>
    </source>
</evidence>
<dbReference type="InterPro" id="IPR000014">
    <property type="entry name" value="PAS"/>
</dbReference>
<evidence type="ECO:0000256" key="11">
    <source>
        <dbReference type="ARBA" id="ARBA00023136"/>
    </source>
</evidence>
<dbReference type="FunFam" id="2.60.120.10:FF:000061">
    <property type="entry name" value="Potassium voltage-gated channel subfamily H member 3"/>
    <property type="match status" value="1"/>
</dbReference>
<dbReference type="InterPro" id="IPR035965">
    <property type="entry name" value="PAS-like_dom_sf"/>
</dbReference>
<dbReference type="CDD" id="cd00038">
    <property type="entry name" value="CAP_ED"/>
    <property type="match status" value="1"/>
</dbReference>
<dbReference type="PROSITE" id="PS50042">
    <property type="entry name" value="CNMP_BINDING_3"/>
    <property type="match status" value="1"/>
</dbReference>
<keyword evidence="12" id="KW-0325">Glycoprotein</keyword>
<dbReference type="SUPFAM" id="SSF51206">
    <property type="entry name" value="cAMP-binding domain-like"/>
    <property type="match status" value="1"/>
</dbReference>
<evidence type="ECO:0000259" key="26">
    <source>
        <dbReference type="PROSITE" id="PS50112"/>
    </source>
</evidence>
<dbReference type="InterPro" id="IPR000595">
    <property type="entry name" value="cNMP-bd_dom"/>
</dbReference>
<sequence>MTNRKGFMVQQNTFLDTIATRFDGTHSNFVLGNALSNSFPIVYCSDGFCELTGHSRAHVMGKSCACKFLYGENTENEGKAKIEEALEQKEEIKTEILLYRKDGNSFTCLLDIVPIKNEKSQVVLFLVSHKDVTHGDGTKENSDSGTDEPLLSCKRSPVMAGLAGTIQTALMFSGNDLDENSKNLARTKCRPGVELPTNCNYQRRRSRAVLYHLSGQFDKHNRAKSKLQQLNKLTGSISGKMPEYKVQEVKKSKYVIAHYGIFKIGWDWLILLCTFYTAIMVPYNAAFTDMESDNSKSSLYSDIVVEIMFIIDIALNFRTSFIDKSGHVVYDGRLIVKHYVKGWFLLDLLAAIPFDLMFLFNRFSKLNTDVLRHLLTLKLTRLLRLARLLQKIDRYSQYSGMVLALFMSMFALLAHWLACAWYFIGETELQKNGNWTVGWLYELGERIEQPVSISNPPDTFTAYVTALYFTCSSLTSVGFGNVSANTNPEKIFSVCAMLIGAMMHAVVFGNVTAIIQRMYARRANYHSKNKDLKDFFRIHHVPKPLKQKMQEYHQTMWSMNNGIDTLDILKDFPEEMRGEIGLHLHKDILTLPIFENATQGCLKSISLHTKRAFSAPGEFLAHKGDAINYVYLLCAGSMEVLKQDMVVAILGKGDLFGTDINFEDPVGISSCDVRSLTYCDLQAINMKGLTDVLALYPDFAEQFQNDIRHDLTYNLKEGFEESETDTEYKGIGRDTKLPSISEDEEETDSDTVFTSKITKNNNTYSVVKTIHSSENESATPLLCTERTEVPKVPNGEVHHPREVVSPPTKRNVTASRRILNRAANRRRHRNTNSSEQLHGMESLSNSIQNLHTEMEGTKTNICLIEQNMNRISHEVSHIDTSLKTVIRLLSNSCTSESSYVPDTPLSPMGRPHFSISSHNSDDVQISDIDVTASKLEVPSILHTKFNAQNRLGNRRYIPAHDLGGSHPAMESIGAPLCERRNKYSCESVLNVPNSQSTNKKSVLGKSSKVYRRAASEPRTFNNLSDAQRQILIKDASVEDVSRRHNAYKSCYSSQRPKSSCLLETNNL</sequence>
<feature type="coiled-coil region" evidence="22">
    <location>
        <begin position="75"/>
        <end position="102"/>
    </location>
</feature>
<evidence type="ECO:0000256" key="6">
    <source>
        <dbReference type="ARBA" id="ARBA00022826"/>
    </source>
</evidence>
<dbReference type="InterPro" id="IPR003967">
    <property type="entry name" value="K_chnl_volt-dep_ERG"/>
</dbReference>
<dbReference type="InterPro" id="IPR014710">
    <property type="entry name" value="RmlC-like_jellyroll"/>
</dbReference>
<evidence type="ECO:0000259" key="25">
    <source>
        <dbReference type="PROSITE" id="PS50042"/>
    </source>
</evidence>
<dbReference type="PROSITE" id="PS50113">
    <property type="entry name" value="PAC"/>
    <property type="match status" value="1"/>
</dbReference>
<dbReference type="InterPro" id="IPR050818">
    <property type="entry name" value="KCNH_animal-type"/>
</dbReference>
<dbReference type="InterPro" id="IPR003938">
    <property type="entry name" value="K_chnl_volt-dep_EAG/ELK/ERG"/>
</dbReference>
<keyword evidence="2" id="KW-0813">Transport</keyword>
<feature type="transmembrane region" description="Helical" evidence="24">
    <location>
        <begin position="491"/>
        <end position="515"/>
    </location>
</feature>
<dbReference type="Pfam" id="PF13426">
    <property type="entry name" value="PAS_9"/>
    <property type="match status" value="1"/>
</dbReference>
<dbReference type="FunFam" id="1.10.1200.260:FF:000002">
    <property type="entry name" value="Potassium voltage-gated channel subfamily H member 8"/>
    <property type="match status" value="1"/>
</dbReference>
<dbReference type="EnsemblMetazoa" id="G27165.1">
    <property type="protein sequence ID" value="G27165.1:cds"/>
    <property type="gene ID" value="G27165"/>
</dbReference>
<dbReference type="PANTHER" id="PTHR10217:SF637">
    <property type="entry name" value="EAG-LIKE K[+] CHANNEL, ISOFORM A"/>
    <property type="match status" value="1"/>
</dbReference>
<evidence type="ECO:0000256" key="13">
    <source>
        <dbReference type="ARBA" id="ARBA00023303"/>
    </source>
</evidence>
<dbReference type="OMA" id="SWDREGM"/>
<evidence type="ECO:0000256" key="21">
    <source>
        <dbReference type="ARBA" id="ARBA00082966"/>
    </source>
</evidence>
<organism evidence="28 29">
    <name type="scientific">Magallana gigas</name>
    <name type="common">Pacific oyster</name>
    <name type="synonym">Crassostrea gigas</name>
    <dbReference type="NCBI Taxonomy" id="29159"/>
    <lineage>
        <taxon>Eukaryota</taxon>
        <taxon>Metazoa</taxon>
        <taxon>Spiralia</taxon>
        <taxon>Lophotrochozoa</taxon>
        <taxon>Mollusca</taxon>
        <taxon>Bivalvia</taxon>
        <taxon>Autobranchia</taxon>
        <taxon>Pteriomorphia</taxon>
        <taxon>Ostreida</taxon>
        <taxon>Ostreoidea</taxon>
        <taxon>Ostreidae</taxon>
        <taxon>Magallana</taxon>
    </lineage>
</organism>
<dbReference type="InterPro" id="IPR018490">
    <property type="entry name" value="cNMP-bd_dom_sf"/>
</dbReference>
<dbReference type="FunFam" id="3.30.450.20:FF:000001">
    <property type="entry name" value="Potassium voltage-gated channel subfamily H member 7"/>
    <property type="match status" value="1"/>
</dbReference>
<dbReference type="PANTHER" id="PTHR10217">
    <property type="entry name" value="VOLTAGE AND LIGAND GATED POTASSIUM CHANNEL"/>
    <property type="match status" value="1"/>
</dbReference>
<reference evidence="28" key="1">
    <citation type="submission" date="2022-08" db="UniProtKB">
        <authorList>
            <consortium name="EnsemblMetazoa"/>
        </authorList>
    </citation>
    <scope>IDENTIFICATION</scope>
    <source>
        <strain evidence="28">05x7-T-G4-1.051#20</strain>
    </source>
</reference>